<evidence type="ECO:0000256" key="4">
    <source>
        <dbReference type="ARBA" id="ARBA00022801"/>
    </source>
</evidence>
<feature type="binding site" evidence="8">
    <location>
        <position position="326"/>
    </location>
    <ligand>
        <name>substrate</name>
    </ligand>
</feature>
<feature type="binding site" evidence="8">
    <location>
        <position position="154"/>
    </location>
    <ligand>
        <name>substrate</name>
    </ligand>
</feature>
<dbReference type="Gene3D" id="3.40.50.880">
    <property type="match status" value="1"/>
</dbReference>
<dbReference type="AlphaFoldDB" id="A0A9D1E7X2"/>
<evidence type="ECO:0000256" key="3">
    <source>
        <dbReference type="ARBA" id="ARBA00012756"/>
    </source>
</evidence>
<proteinExistence type="inferred from homology"/>
<feature type="active site" description="Nucleophile" evidence="7">
    <location>
        <position position="318"/>
    </location>
</feature>
<dbReference type="InterPro" id="IPR017853">
    <property type="entry name" value="GH"/>
</dbReference>
<dbReference type="CDD" id="cd03143">
    <property type="entry name" value="A4_beta-galactosidase_middle_domain"/>
    <property type="match status" value="1"/>
</dbReference>
<evidence type="ECO:0000259" key="12">
    <source>
        <dbReference type="Pfam" id="PF08533"/>
    </source>
</evidence>
<dbReference type="SUPFAM" id="SSF51445">
    <property type="entry name" value="(Trans)glycosidases"/>
    <property type="match status" value="1"/>
</dbReference>
<dbReference type="EMBL" id="DVHM01000017">
    <property type="protein sequence ID" value="HIR69852.1"/>
    <property type="molecule type" value="Genomic_DNA"/>
</dbReference>
<dbReference type="InterPro" id="IPR013529">
    <property type="entry name" value="Glyco_hydro_42_N"/>
</dbReference>
<evidence type="ECO:0000256" key="8">
    <source>
        <dbReference type="PIRSR" id="PIRSR001084-2"/>
    </source>
</evidence>
<evidence type="ECO:0000256" key="6">
    <source>
        <dbReference type="PIRNR" id="PIRNR001084"/>
    </source>
</evidence>
<keyword evidence="5 6" id="KW-0326">Glycosidase</keyword>
<dbReference type="GO" id="GO:0004565">
    <property type="term" value="F:beta-galactosidase activity"/>
    <property type="evidence" value="ECO:0007669"/>
    <property type="project" value="UniProtKB-EC"/>
</dbReference>
<dbReference type="Pfam" id="PF02449">
    <property type="entry name" value="Glyco_hydro_42"/>
    <property type="match status" value="1"/>
</dbReference>
<dbReference type="SUPFAM" id="SSF52317">
    <property type="entry name" value="Class I glutamine amidotransferase-like"/>
    <property type="match status" value="1"/>
</dbReference>
<evidence type="ECO:0000313" key="13">
    <source>
        <dbReference type="EMBL" id="HIR69852.1"/>
    </source>
</evidence>
<feature type="domain" description="Glycoside hydrolase family 42 N-terminal" evidence="10">
    <location>
        <begin position="17"/>
        <end position="396"/>
    </location>
</feature>
<dbReference type="GO" id="GO:0006012">
    <property type="term" value="P:galactose metabolic process"/>
    <property type="evidence" value="ECO:0007669"/>
    <property type="project" value="InterPro"/>
</dbReference>
<dbReference type="InterPro" id="IPR003476">
    <property type="entry name" value="Glyco_hydro_42"/>
</dbReference>
<dbReference type="GO" id="GO:0009341">
    <property type="term" value="C:beta-galactosidase complex"/>
    <property type="evidence" value="ECO:0007669"/>
    <property type="project" value="InterPro"/>
</dbReference>
<dbReference type="InterPro" id="IPR013738">
    <property type="entry name" value="Beta_galactosidase_Trimer"/>
</dbReference>
<dbReference type="Pfam" id="PF08533">
    <property type="entry name" value="Glyco_hydro_42C"/>
    <property type="match status" value="1"/>
</dbReference>
<evidence type="ECO:0000256" key="1">
    <source>
        <dbReference type="ARBA" id="ARBA00001412"/>
    </source>
</evidence>
<evidence type="ECO:0000313" key="14">
    <source>
        <dbReference type="Proteomes" id="UP000823912"/>
    </source>
</evidence>
<evidence type="ECO:0000259" key="11">
    <source>
        <dbReference type="Pfam" id="PF08532"/>
    </source>
</evidence>
<comment type="catalytic activity">
    <reaction evidence="1 6">
        <text>Hydrolysis of terminal non-reducing beta-D-galactose residues in beta-D-galactosides.</text>
        <dbReference type="EC" id="3.2.1.23"/>
    </reaction>
</comment>
<name>A0A9D1E7X2_9FIRM</name>
<dbReference type="Pfam" id="PF08532">
    <property type="entry name" value="Glyco_hydro_42M"/>
    <property type="match status" value="1"/>
</dbReference>
<reference evidence="13" key="1">
    <citation type="submission" date="2020-10" db="EMBL/GenBank/DDBJ databases">
        <authorList>
            <person name="Gilroy R."/>
        </authorList>
    </citation>
    <scope>NUCLEOTIDE SEQUENCE</scope>
    <source>
        <strain evidence="13">ChiSjej5B23-6657</strain>
    </source>
</reference>
<dbReference type="InterPro" id="IPR029062">
    <property type="entry name" value="Class_I_gatase-like"/>
</dbReference>
<feature type="binding site" evidence="9">
    <location>
        <position position="173"/>
    </location>
    <ligand>
        <name>Zn(2+)</name>
        <dbReference type="ChEBI" id="CHEBI:29105"/>
    </ligand>
</feature>
<dbReference type="InterPro" id="IPR013739">
    <property type="entry name" value="Beta_galactosidase_C"/>
</dbReference>
<keyword evidence="9" id="KW-0862">Zinc</keyword>
<evidence type="ECO:0000256" key="9">
    <source>
        <dbReference type="PIRSR" id="PIRSR001084-3"/>
    </source>
</evidence>
<dbReference type="Proteomes" id="UP000823912">
    <property type="component" value="Unassembled WGS sequence"/>
</dbReference>
<feature type="binding site" evidence="9">
    <location>
        <position position="120"/>
    </location>
    <ligand>
        <name>Zn(2+)</name>
        <dbReference type="ChEBI" id="CHEBI:29105"/>
    </ligand>
</feature>
<dbReference type="Gene3D" id="3.20.20.80">
    <property type="entry name" value="Glycosidases"/>
    <property type="match status" value="1"/>
</dbReference>
<dbReference type="GO" id="GO:0046872">
    <property type="term" value="F:metal ion binding"/>
    <property type="evidence" value="ECO:0007669"/>
    <property type="project" value="UniProtKB-KW"/>
</dbReference>
<protein>
    <recommendedName>
        <fullName evidence="3 6">Beta-galactosidase</fullName>
        <shortName evidence="6">Beta-gal</shortName>
        <ecNumber evidence="3 6">3.2.1.23</ecNumber>
    </recommendedName>
</protein>
<feature type="domain" description="Beta-galactosidase trimerisation" evidence="11">
    <location>
        <begin position="409"/>
        <end position="607"/>
    </location>
</feature>
<evidence type="ECO:0000256" key="7">
    <source>
        <dbReference type="PIRSR" id="PIRSR001084-1"/>
    </source>
</evidence>
<reference evidence="13" key="2">
    <citation type="journal article" date="2021" name="PeerJ">
        <title>Extensive microbial diversity within the chicken gut microbiome revealed by metagenomics and culture.</title>
        <authorList>
            <person name="Gilroy R."/>
            <person name="Ravi A."/>
            <person name="Getino M."/>
            <person name="Pursley I."/>
            <person name="Horton D.L."/>
            <person name="Alikhan N.F."/>
            <person name="Baker D."/>
            <person name="Gharbi K."/>
            <person name="Hall N."/>
            <person name="Watson M."/>
            <person name="Adriaenssens E.M."/>
            <person name="Foster-Nyarko E."/>
            <person name="Jarju S."/>
            <person name="Secka A."/>
            <person name="Antonio M."/>
            <person name="Oren A."/>
            <person name="Chaudhuri R.R."/>
            <person name="La Ragione R."/>
            <person name="Hildebrand F."/>
            <person name="Pallen M.J."/>
        </authorList>
    </citation>
    <scope>NUCLEOTIDE SEQUENCE</scope>
    <source>
        <strain evidence="13">ChiSjej5B23-6657</strain>
    </source>
</reference>
<feature type="active site" description="Proton donor" evidence="7">
    <location>
        <position position="155"/>
    </location>
</feature>
<feature type="binding site" evidence="9">
    <location>
        <position position="170"/>
    </location>
    <ligand>
        <name>Zn(2+)</name>
        <dbReference type="ChEBI" id="CHEBI:29105"/>
    </ligand>
</feature>
<dbReference type="PANTHER" id="PTHR36447">
    <property type="entry name" value="BETA-GALACTOSIDASE GANA"/>
    <property type="match status" value="1"/>
</dbReference>
<dbReference type="PANTHER" id="PTHR36447:SF1">
    <property type="entry name" value="BETA-GALACTOSIDASE GANA"/>
    <property type="match status" value="1"/>
</dbReference>
<comment type="similarity">
    <text evidence="2 6">Belongs to the glycosyl hydrolase 42 family.</text>
</comment>
<dbReference type="PIRSF" id="PIRSF001084">
    <property type="entry name" value="B-galactosidase"/>
    <property type="match status" value="1"/>
</dbReference>
<evidence type="ECO:0000256" key="5">
    <source>
        <dbReference type="ARBA" id="ARBA00023295"/>
    </source>
</evidence>
<feature type="binding site" evidence="8">
    <location>
        <position position="116"/>
    </location>
    <ligand>
        <name>substrate</name>
    </ligand>
</feature>
<feature type="domain" description="Beta-galactosidase C-terminal" evidence="12">
    <location>
        <begin position="644"/>
        <end position="693"/>
    </location>
</feature>
<dbReference type="Gene3D" id="2.60.40.1180">
    <property type="entry name" value="Golgi alpha-mannosidase II"/>
    <property type="match status" value="1"/>
</dbReference>
<keyword evidence="4 6" id="KW-0378">Hydrolase</keyword>
<comment type="caution">
    <text evidence="13">The sequence shown here is derived from an EMBL/GenBank/DDBJ whole genome shotgun (WGS) entry which is preliminary data.</text>
</comment>
<dbReference type="InterPro" id="IPR013780">
    <property type="entry name" value="Glyco_hydro_b"/>
</dbReference>
<organism evidence="13 14">
    <name type="scientific">Candidatus Pullilachnospira gallistercoris</name>
    <dbReference type="NCBI Taxonomy" id="2840911"/>
    <lineage>
        <taxon>Bacteria</taxon>
        <taxon>Bacillati</taxon>
        <taxon>Bacillota</taxon>
        <taxon>Clostridia</taxon>
        <taxon>Lachnospirales</taxon>
        <taxon>Lachnospiraceae</taxon>
        <taxon>Lachnospiraceae incertae sedis</taxon>
        <taxon>Candidatus Pullilachnospira</taxon>
    </lineage>
</organism>
<evidence type="ECO:0000256" key="2">
    <source>
        <dbReference type="ARBA" id="ARBA00005940"/>
    </source>
</evidence>
<gene>
    <name evidence="13" type="ORF">IAA55_01065</name>
</gene>
<dbReference type="EC" id="3.2.1.23" evidence="3 6"/>
<evidence type="ECO:0000259" key="10">
    <source>
        <dbReference type="Pfam" id="PF02449"/>
    </source>
</evidence>
<keyword evidence="9" id="KW-0479">Metal-binding</keyword>
<feature type="binding site" evidence="9">
    <location>
        <position position="168"/>
    </location>
    <ligand>
        <name>Zn(2+)</name>
        <dbReference type="ChEBI" id="CHEBI:29105"/>
    </ligand>
</feature>
<accession>A0A9D1E7X2</accession>
<sequence>MERKIKELPRTLLHGGDYNPDQWLDRPDILAEDIRLMKEAHVNCASLGIFAWSKLEPEEGVYDLDWLGEIIDRLYENGIYTILATPTAALPHWMSEKYVEVRQMLSNGLRKYPGERHNFCASSPVMREKMRGINSALSRRFGQHPGVIAWHISNEYAGCGGDHMDGACYCPLCQEHFREWLKKRYGTLDNLNHAWWTGFWSNTFTDWKQIHAPSAMGENRLHGLKLDWKRFTSDQLLDFCKEEIAAVRQYSDRPAVTNFMGMFYPLNYFKWAKTLDLVSYDNYQPWHATEDDVPTAMYASMGHTLTRSLKKQPFLLMESTPSLVSWMPKCSLMRPGMQALSSLQAVACGSDSVQYFQWRKSRGSCEKYHGAVIDHKNGGNTRVFQDVTRLGERLAAIAPKVIGTCNRPKAALVFDWENRWAVEDAQAVTNPFNYDNRLMAYYQAFWRLGIDVDIVDMEDPLEGYSLVVAPYNYMYRGNYIETVKDYVAKGGTYVTTCWSGEVDDSDLCFLDRHPLGDVLGIRTEEIDVSPAYVHNQISWQGKDYAIRELCALVHVETAEVLGVYEKDFYAGYPALTKNNYGEGEAYFIASENDDAFLLDFLGYLAERTGSGSSLRVNGELPYGVTVNERRPVESSASGEVASAETEKGSLWFVQNFNSGSATMDFAERYRDIETGEIIEGKKELTGYQCLILEQA</sequence>